<dbReference type="AlphaFoldDB" id="A0A183IM04"/>
<proteinExistence type="predicted"/>
<evidence type="ECO:0000313" key="2">
    <source>
        <dbReference type="Proteomes" id="UP000270296"/>
    </source>
</evidence>
<reference evidence="3" key="1">
    <citation type="submission" date="2016-06" db="UniProtKB">
        <authorList>
            <consortium name="WormBaseParasite"/>
        </authorList>
    </citation>
    <scope>IDENTIFICATION</scope>
</reference>
<reference evidence="1 2" key="2">
    <citation type="submission" date="2018-11" db="EMBL/GenBank/DDBJ databases">
        <authorList>
            <consortium name="Pathogen Informatics"/>
        </authorList>
    </citation>
    <scope>NUCLEOTIDE SEQUENCE [LARGE SCALE GENOMIC DNA]</scope>
</reference>
<dbReference type="Proteomes" id="UP000270296">
    <property type="component" value="Unassembled WGS sequence"/>
</dbReference>
<evidence type="ECO:0000313" key="1">
    <source>
        <dbReference type="EMBL" id="VDP05075.1"/>
    </source>
</evidence>
<sequence length="177" mass="19970">MCEGAKRTANKCAYFTVWDEELCTEHVKWYQLLDEQVCRDQGGGAEFDGEEIFTNCDGEEMCGYEVGVDKVLIGALVRPATTGESCATYVLEVNLRPAGTSQQRALKCKGYKWAERQSSASMCMLSKWTKTNVWHALDRCKGKAYNWQGESVLVANLCRVSRFGIDRLSFQRPVLEL</sequence>
<dbReference type="EMBL" id="UZAM01008460">
    <property type="protein sequence ID" value="VDP05075.1"/>
    <property type="molecule type" value="Genomic_DNA"/>
</dbReference>
<gene>
    <name evidence="1" type="ORF">SBAD_LOCUS4650</name>
</gene>
<dbReference type="WBParaSite" id="SBAD_0000484601-mRNA-1">
    <property type="protein sequence ID" value="SBAD_0000484601-mRNA-1"/>
    <property type="gene ID" value="SBAD_0000484601"/>
</dbReference>
<accession>A0A183IM04</accession>
<protein>
    <submittedName>
        <fullName evidence="3">SRCR domain-containing protein</fullName>
    </submittedName>
</protein>
<keyword evidence="2" id="KW-1185">Reference proteome</keyword>
<name>A0A183IM04_9BILA</name>
<organism evidence="3">
    <name type="scientific">Soboliphyme baturini</name>
    <dbReference type="NCBI Taxonomy" id="241478"/>
    <lineage>
        <taxon>Eukaryota</taxon>
        <taxon>Metazoa</taxon>
        <taxon>Ecdysozoa</taxon>
        <taxon>Nematoda</taxon>
        <taxon>Enoplea</taxon>
        <taxon>Dorylaimia</taxon>
        <taxon>Dioctophymatida</taxon>
        <taxon>Dioctophymatoidea</taxon>
        <taxon>Soboliphymatidae</taxon>
        <taxon>Soboliphyme</taxon>
    </lineage>
</organism>
<evidence type="ECO:0000313" key="3">
    <source>
        <dbReference type="WBParaSite" id="SBAD_0000484601-mRNA-1"/>
    </source>
</evidence>